<evidence type="ECO:0000313" key="2">
    <source>
        <dbReference type="Proteomes" id="UP000095283"/>
    </source>
</evidence>
<dbReference type="Proteomes" id="UP000095283">
    <property type="component" value="Unplaced"/>
</dbReference>
<evidence type="ECO:0000256" key="1">
    <source>
        <dbReference type="SAM" id="MobiDB-lite"/>
    </source>
</evidence>
<feature type="compositionally biased region" description="Basic and acidic residues" evidence="1">
    <location>
        <begin position="91"/>
        <end position="125"/>
    </location>
</feature>
<keyword evidence="2" id="KW-1185">Reference proteome</keyword>
<feature type="region of interest" description="Disordered" evidence="1">
    <location>
        <begin position="79"/>
        <end position="131"/>
    </location>
</feature>
<reference evidence="3" key="1">
    <citation type="submission" date="2016-11" db="UniProtKB">
        <authorList>
            <consortium name="WormBaseParasite"/>
        </authorList>
    </citation>
    <scope>IDENTIFICATION</scope>
</reference>
<sequence length="131" mass="15357">MEDYVTLLHIQLKETWNFVTDRFKRNNIKQKYDRINRTSEGDVGIRNDFLIRPILPKNKQCPYLHGSLKVTKIDGANMETKDTTGKTVRAHKNDVRISKKNLEGDSREEQKNELANKNLEPKRESSDEDQQ</sequence>
<evidence type="ECO:0000313" key="3">
    <source>
        <dbReference type="WBParaSite" id="Hba_20840"/>
    </source>
</evidence>
<proteinExistence type="predicted"/>
<dbReference type="AlphaFoldDB" id="A0A1I7XSP1"/>
<accession>A0A1I7XSP1</accession>
<dbReference type="WBParaSite" id="Hba_20840">
    <property type="protein sequence ID" value="Hba_20840"/>
    <property type="gene ID" value="Hba_20840"/>
</dbReference>
<protein>
    <submittedName>
        <fullName evidence="3">MADF domain-containing protein</fullName>
    </submittedName>
</protein>
<organism evidence="2 3">
    <name type="scientific">Heterorhabditis bacteriophora</name>
    <name type="common">Entomopathogenic nematode worm</name>
    <dbReference type="NCBI Taxonomy" id="37862"/>
    <lineage>
        <taxon>Eukaryota</taxon>
        <taxon>Metazoa</taxon>
        <taxon>Ecdysozoa</taxon>
        <taxon>Nematoda</taxon>
        <taxon>Chromadorea</taxon>
        <taxon>Rhabditida</taxon>
        <taxon>Rhabditina</taxon>
        <taxon>Rhabditomorpha</taxon>
        <taxon>Strongyloidea</taxon>
        <taxon>Heterorhabditidae</taxon>
        <taxon>Heterorhabditis</taxon>
    </lineage>
</organism>
<name>A0A1I7XSP1_HETBA</name>